<keyword evidence="3" id="KW-1185">Reference proteome</keyword>
<dbReference type="PROSITE" id="PS00188">
    <property type="entry name" value="BIOTIN"/>
    <property type="match status" value="1"/>
</dbReference>
<evidence type="ECO:0000313" key="3">
    <source>
        <dbReference type="Proteomes" id="UP000504611"/>
    </source>
</evidence>
<dbReference type="GeneID" id="104960526"/>
<name>A0A6I9PIS1_9TELE</name>
<dbReference type="GO" id="GO:0006094">
    <property type="term" value="P:gluconeogenesis"/>
    <property type="evidence" value="ECO:0007669"/>
    <property type="project" value="TreeGrafter"/>
</dbReference>
<dbReference type="AlphaFoldDB" id="A0A6I9PIS1"/>
<protein>
    <submittedName>
        <fullName evidence="4">Pyruvate carboxylase, mitochondrial-like</fullName>
    </submittedName>
</protein>
<dbReference type="Gene3D" id="3.10.600.10">
    <property type="entry name" value="pyruvate carboxylase f1077a mutant domain"/>
    <property type="match status" value="1"/>
</dbReference>
<sequence>MSFRPVELERGKILHIKALALGDLNKAGQREVFFELNGQLRSVLVKDTVAMKEMKFHPKAQKSIKGQVGAPMPGKVVEVKVEVGSKVEKGQPLCVLSAMKMETVVNSPLAGTIKAVHVRADASLEGGDLILEIEE</sequence>
<accession>A0A6I9PIS1</accession>
<dbReference type="InterPro" id="IPR011053">
    <property type="entry name" value="Single_hybrid_motif"/>
</dbReference>
<dbReference type="OrthoDB" id="196847at2759"/>
<dbReference type="GO" id="GO:0004736">
    <property type="term" value="F:pyruvate carboxylase activity"/>
    <property type="evidence" value="ECO:0007669"/>
    <property type="project" value="TreeGrafter"/>
</dbReference>
<dbReference type="InterPro" id="IPR001882">
    <property type="entry name" value="Biotin_BS"/>
</dbReference>
<dbReference type="Proteomes" id="UP000504611">
    <property type="component" value="Unplaced"/>
</dbReference>
<dbReference type="InterPro" id="IPR000089">
    <property type="entry name" value="Biotin_lipoyl"/>
</dbReference>
<evidence type="ECO:0000313" key="4">
    <source>
        <dbReference type="RefSeq" id="XP_010786908.1"/>
    </source>
</evidence>
<proteinExistence type="predicted"/>
<dbReference type="Pfam" id="PF00364">
    <property type="entry name" value="Biotin_lipoyl"/>
    <property type="match status" value="1"/>
</dbReference>
<keyword evidence="1" id="KW-0092">Biotin</keyword>
<dbReference type="FunFam" id="3.10.600.10:FF:000005">
    <property type="entry name" value="Pyruvate carboxylase"/>
    <property type="match status" value="1"/>
</dbReference>
<dbReference type="Gene3D" id="2.40.50.100">
    <property type="match status" value="1"/>
</dbReference>
<dbReference type="FunFam" id="2.40.50.100:FF:000003">
    <property type="entry name" value="Acetyl-CoA carboxylase biotin carboxyl carrier protein"/>
    <property type="match status" value="1"/>
</dbReference>
<dbReference type="PROSITE" id="PS50968">
    <property type="entry name" value="BIOTINYL_LIPOYL"/>
    <property type="match status" value="1"/>
</dbReference>
<feature type="domain" description="Lipoyl-binding" evidence="2">
    <location>
        <begin position="65"/>
        <end position="134"/>
    </location>
</feature>
<organism evidence="3 4">
    <name type="scientific">Notothenia coriiceps</name>
    <name type="common">black rockcod</name>
    <dbReference type="NCBI Taxonomy" id="8208"/>
    <lineage>
        <taxon>Eukaryota</taxon>
        <taxon>Metazoa</taxon>
        <taxon>Chordata</taxon>
        <taxon>Craniata</taxon>
        <taxon>Vertebrata</taxon>
        <taxon>Euteleostomi</taxon>
        <taxon>Actinopterygii</taxon>
        <taxon>Neopterygii</taxon>
        <taxon>Teleostei</taxon>
        <taxon>Neoteleostei</taxon>
        <taxon>Acanthomorphata</taxon>
        <taxon>Eupercaria</taxon>
        <taxon>Perciformes</taxon>
        <taxon>Notothenioidei</taxon>
        <taxon>Nototheniidae</taxon>
        <taxon>Notothenia</taxon>
    </lineage>
</organism>
<dbReference type="RefSeq" id="XP_010786908.1">
    <property type="nucleotide sequence ID" value="XM_010788606.1"/>
</dbReference>
<evidence type="ECO:0000256" key="1">
    <source>
        <dbReference type="ARBA" id="ARBA00023267"/>
    </source>
</evidence>
<dbReference type="SUPFAM" id="SSF51230">
    <property type="entry name" value="Single hybrid motif"/>
    <property type="match status" value="1"/>
</dbReference>
<dbReference type="InterPro" id="IPR055268">
    <property type="entry name" value="PCB-like"/>
</dbReference>
<dbReference type="GO" id="GO:0005737">
    <property type="term" value="C:cytoplasm"/>
    <property type="evidence" value="ECO:0007669"/>
    <property type="project" value="TreeGrafter"/>
</dbReference>
<gene>
    <name evidence="4" type="primary">LOC104960526</name>
</gene>
<dbReference type="CDD" id="cd06850">
    <property type="entry name" value="biotinyl_domain"/>
    <property type="match status" value="1"/>
</dbReference>
<evidence type="ECO:0000259" key="2">
    <source>
        <dbReference type="PROSITE" id="PS50968"/>
    </source>
</evidence>
<dbReference type="PANTHER" id="PTHR43778:SF2">
    <property type="entry name" value="PYRUVATE CARBOXYLASE, MITOCHONDRIAL"/>
    <property type="match status" value="1"/>
</dbReference>
<reference evidence="4" key="1">
    <citation type="submission" date="2025-08" db="UniProtKB">
        <authorList>
            <consortium name="RefSeq"/>
        </authorList>
    </citation>
    <scope>IDENTIFICATION</scope>
    <source>
        <tissue evidence="4">Muscle</tissue>
    </source>
</reference>
<dbReference type="PANTHER" id="PTHR43778">
    <property type="entry name" value="PYRUVATE CARBOXYLASE"/>
    <property type="match status" value="1"/>
</dbReference>
<dbReference type="KEGG" id="ncc:104960526"/>